<sequence length="163" mass="17892">MPSSNPSINQIRAFLTQIGIPTRQQELPGPTFLPGLLIQDGELLFDPARLAYPGDMLHEAGHIAVSAPAERQRLSGDITDQKPEKAGEELAVLLWSYAACLHLDLDLRVVFHPAGYSGQSEWLIEQFTAGNYVGLPLLVWMGLAQPPQQTGAGFPTMIHWVRP</sequence>
<proteinExistence type="predicted"/>
<comment type="caution">
    <text evidence="1">The sequence shown here is derived from an EMBL/GenBank/DDBJ whole genome shotgun (WGS) entry which is preliminary data.</text>
</comment>
<reference evidence="1 2" key="1">
    <citation type="submission" date="2021-03" db="EMBL/GenBank/DDBJ databases">
        <title>Fibrella sp. HMF5405 genome sequencing and assembly.</title>
        <authorList>
            <person name="Kang H."/>
            <person name="Kim H."/>
            <person name="Bae S."/>
            <person name="Joh K."/>
        </authorList>
    </citation>
    <scope>NUCLEOTIDE SEQUENCE [LARGE SCALE GENOMIC DNA]</scope>
    <source>
        <strain evidence="1 2">HMF5405</strain>
    </source>
</reference>
<accession>A0ABS3JM13</accession>
<evidence type="ECO:0000313" key="2">
    <source>
        <dbReference type="Proteomes" id="UP000664628"/>
    </source>
</evidence>
<gene>
    <name evidence="1" type="ORF">J2I46_20880</name>
</gene>
<dbReference type="EMBL" id="JAFMYW010000006">
    <property type="protein sequence ID" value="MBO0951052.1"/>
    <property type="molecule type" value="Genomic_DNA"/>
</dbReference>
<organism evidence="1 2">
    <name type="scientific">Fibrella forsythiae</name>
    <dbReference type="NCBI Taxonomy" id="2817061"/>
    <lineage>
        <taxon>Bacteria</taxon>
        <taxon>Pseudomonadati</taxon>
        <taxon>Bacteroidota</taxon>
        <taxon>Cytophagia</taxon>
        <taxon>Cytophagales</taxon>
        <taxon>Spirosomataceae</taxon>
        <taxon>Fibrella</taxon>
    </lineage>
</organism>
<evidence type="ECO:0000313" key="1">
    <source>
        <dbReference type="EMBL" id="MBO0951052.1"/>
    </source>
</evidence>
<dbReference type="RefSeq" id="WP_207330988.1">
    <property type="nucleotide sequence ID" value="NZ_JAFMYW010000006.1"/>
</dbReference>
<name>A0ABS3JM13_9BACT</name>
<dbReference type="Proteomes" id="UP000664628">
    <property type="component" value="Unassembled WGS sequence"/>
</dbReference>
<keyword evidence="2" id="KW-1185">Reference proteome</keyword>
<protein>
    <submittedName>
        <fullName evidence="1">Uncharacterized protein</fullName>
    </submittedName>
</protein>